<protein>
    <recommendedName>
        <fullName evidence="8">Holo-[acyl-carrier-protein] synthase</fullName>
        <shortName evidence="8">Holo-ACP synthase</shortName>
        <ecNumber evidence="8">2.7.8.7</ecNumber>
    </recommendedName>
    <alternativeName>
        <fullName evidence="8">4'-phosphopantetheinyl transferase AcpS</fullName>
    </alternativeName>
</protein>
<keyword evidence="5 8" id="KW-0460">Magnesium</keyword>
<keyword evidence="1 8" id="KW-0444">Lipid biosynthesis</keyword>
<evidence type="ECO:0000256" key="4">
    <source>
        <dbReference type="ARBA" id="ARBA00022832"/>
    </source>
</evidence>
<dbReference type="Gene3D" id="3.90.470.20">
    <property type="entry name" value="4'-phosphopantetheinyl transferase domain"/>
    <property type="match status" value="1"/>
</dbReference>
<keyword evidence="3 8" id="KW-0479">Metal-binding</keyword>
<keyword evidence="4 8" id="KW-0276">Fatty acid metabolism</keyword>
<evidence type="ECO:0000313" key="10">
    <source>
        <dbReference type="EMBL" id="KAB2587445.1"/>
    </source>
</evidence>
<keyword evidence="2 8" id="KW-0808">Transferase</keyword>
<comment type="subcellular location">
    <subcellularLocation>
        <location evidence="8">Cytoplasm</location>
    </subcellularLocation>
</comment>
<accession>A0A0C3A5N6</accession>
<evidence type="ECO:0000256" key="5">
    <source>
        <dbReference type="ARBA" id="ARBA00022842"/>
    </source>
</evidence>
<dbReference type="GO" id="GO:0006633">
    <property type="term" value="P:fatty acid biosynthetic process"/>
    <property type="evidence" value="ECO:0007669"/>
    <property type="project" value="UniProtKB-UniRule"/>
</dbReference>
<keyword evidence="7 8" id="KW-0275">Fatty acid biosynthesis</keyword>
<dbReference type="NCBIfam" id="TIGR00556">
    <property type="entry name" value="pantethn_trn"/>
    <property type="match status" value="1"/>
</dbReference>
<dbReference type="GO" id="GO:0008897">
    <property type="term" value="F:holo-[acyl-carrier-protein] synthase activity"/>
    <property type="evidence" value="ECO:0007669"/>
    <property type="project" value="UniProtKB-UniRule"/>
</dbReference>
<dbReference type="Proteomes" id="UP000325576">
    <property type="component" value="Unassembled WGS sequence"/>
</dbReference>
<reference evidence="10 11" key="1">
    <citation type="journal article" date="2017" name="Poromechanics V (2013)">
        <title>Genomic Characterization of the Arsenic-Tolerant Actinobacterium, &lt;i&gt;Rhodococcus erythropolis&lt;/i&gt; S43.</title>
        <authorList>
            <person name="Retamal-Morales G."/>
            <person name="Mehnert M."/>
            <person name="Schwabe R."/>
            <person name="Tischler D."/>
            <person name="Schloemann M."/>
            <person name="Levican G.J."/>
        </authorList>
    </citation>
    <scope>NUCLEOTIDE SEQUENCE [LARGE SCALE GENOMIC DNA]</scope>
    <source>
        <strain evidence="10 11">S43</strain>
    </source>
</reference>
<keyword evidence="6 8" id="KW-0443">Lipid metabolism</keyword>
<evidence type="ECO:0000256" key="2">
    <source>
        <dbReference type="ARBA" id="ARBA00022679"/>
    </source>
</evidence>
<dbReference type="InterPro" id="IPR008278">
    <property type="entry name" value="4-PPantetheinyl_Trfase_dom"/>
</dbReference>
<feature type="domain" description="4'-phosphopantetheinyl transferase" evidence="9">
    <location>
        <begin position="15"/>
        <end position="121"/>
    </location>
</feature>
<organism evidence="10 11">
    <name type="scientific">Rhodococcus erythropolis</name>
    <name type="common">Arthrobacter picolinophilus</name>
    <dbReference type="NCBI Taxonomy" id="1833"/>
    <lineage>
        <taxon>Bacteria</taxon>
        <taxon>Bacillati</taxon>
        <taxon>Actinomycetota</taxon>
        <taxon>Actinomycetes</taxon>
        <taxon>Mycobacteriales</taxon>
        <taxon>Nocardiaceae</taxon>
        <taxon>Rhodococcus</taxon>
        <taxon>Rhodococcus erythropolis group</taxon>
    </lineage>
</organism>
<sequence>MGDTAPTPMLDIGPRIGCDVVNVVDVTRSIELFGRRYLDRTFTPHELQTCAGPARDQRLAARFAAKEAVVKVLRPGDVPVPWNSIEITRAEWGGCGVTLSGNAAELAWAQDLHDFQVSISHEADVAIAMVIATRSGARIEKKDDIADD</sequence>
<feature type="binding site" evidence="8">
    <location>
        <position position="19"/>
    </location>
    <ligand>
        <name>Mg(2+)</name>
        <dbReference type="ChEBI" id="CHEBI:18420"/>
    </ligand>
</feature>
<dbReference type="EC" id="2.7.8.7" evidence="8"/>
<evidence type="ECO:0000256" key="1">
    <source>
        <dbReference type="ARBA" id="ARBA00022516"/>
    </source>
</evidence>
<evidence type="ECO:0000313" key="11">
    <source>
        <dbReference type="Proteomes" id="UP000325576"/>
    </source>
</evidence>
<gene>
    <name evidence="8" type="primary">acpS</name>
    <name evidence="10" type="ORF">BS297_00065</name>
</gene>
<dbReference type="EMBL" id="MRBO01000003">
    <property type="protein sequence ID" value="KAB2587445.1"/>
    <property type="molecule type" value="Genomic_DNA"/>
</dbReference>
<dbReference type="Pfam" id="PF01648">
    <property type="entry name" value="ACPS"/>
    <property type="match status" value="1"/>
</dbReference>
<dbReference type="InterPro" id="IPR002582">
    <property type="entry name" value="ACPS"/>
</dbReference>
<evidence type="ECO:0000256" key="8">
    <source>
        <dbReference type="HAMAP-Rule" id="MF_00101"/>
    </source>
</evidence>
<evidence type="ECO:0000256" key="3">
    <source>
        <dbReference type="ARBA" id="ARBA00022723"/>
    </source>
</evidence>
<dbReference type="GO" id="GO:0005737">
    <property type="term" value="C:cytoplasm"/>
    <property type="evidence" value="ECO:0007669"/>
    <property type="project" value="UniProtKB-SubCell"/>
</dbReference>
<comment type="catalytic activity">
    <reaction evidence="8">
        <text>apo-[ACP] + CoA = holo-[ACP] + adenosine 3',5'-bisphosphate + H(+)</text>
        <dbReference type="Rhea" id="RHEA:12068"/>
        <dbReference type="Rhea" id="RHEA-COMP:9685"/>
        <dbReference type="Rhea" id="RHEA-COMP:9690"/>
        <dbReference type="ChEBI" id="CHEBI:15378"/>
        <dbReference type="ChEBI" id="CHEBI:29999"/>
        <dbReference type="ChEBI" id="CHEBI:57287"/>
        <dbReference type="ChEBI" id="CHEBI:58343"/>
        <dbReference type="ChEBI" id="CHEBI:64479"/>
        <dbReference type="EC" id="2.7.8.7"/>
    </reaction>
</comment>
<dbReference type="GO" id="GO:0000287">
    <property type="term" value="F:magnesium ion binding"/>
    <property type="evidence" value="ECO:0007669"/>
    <property type="project" value="UniProtKB-UniRule"/>
</dbReference>
<comment type="similarity">
    <text evidence="8">Belongs to the P-Pant transferase superfamily. AcpS family.</text>
</comment>
<evidence type="ECO:0000259" key="9">
    <source>
        <dbReference type="Pfam" id="PF01648"/>
    </source>
</evidence>
<comment type="function">
    <text evidence="8">Transfers the 4'-phosphopantetheine moiety from coenzyme A to a Ser of acyl-carrier-protein.</text>
</comment>
<dbReference type="AlphaFoldDB" id="A0A0C3A5N6"/>
<proteinExistence type="inferred from homology"/>
<dbReference type="InterPro" id="IPR037143">
    <property type="entry name" value="4-PPantetheinyl_Trfase_dom_sf"/>
</dbReference>
<dbReference type="HAMAP" id="MF_00101">
    <property type="entry name" value="AcpS"/>
    <property type="match status" value="1"/>
</dbReference>
<evidence type="ECO:0000256" key="7">
    <source>
        <dbReference type="ARBA" id="ARBA00023160"/>
    </source>
</evidence>
<feature type="binding site" evidence="8">
    <location>
        <position position="67"/>
    </location>
    <ligand>
        <name>Mg(2+)</name>
        <dbReference type="ChEBI" id="CHEBI:18420"/>
    </ligand>
</feature>
<dbReference type="InterPro" id="IPR004568">
    <property type="entry name" value="Ppantetheine-prot_Trfase_dom"/>
</dbReference>
<evidence type="ECO:0000256" key="6">
    <source>
        <dbReference type="ARBA" id="ARBA00023098"/>
    </source>
</evidence>
<comment type="caution">
    <text evidence="10">The sequence shown here is derived from an EMBL/GenBank/DDBJ whole genome shotgun (WGS) entry which is preliminary data.</text>
</comment>
<dbReference type="SUPFAM" id="SSF56214">
    <property type="entry name" value="4'-phosphopantetheinyl transferase"/>
    <property type="match status" value="1"/>
</dbReference>
<keyword evidence="8" id="KW-0963">Cytoplasm</keyword>
<comment type="cofactor">
    <cofactor evidence="8">
        <name>Mg(2+)</name>
        <dbReference type="ChEBI" id="CHEBI:18420"/>
    </cofactor>
</comment>
<name>A0A0C3A5N6_RHOER</name>